<proteinExistence type="predicted"/>
<protein>
    <submittedName>
        <fullName evidence="1">Uncharacterized protein</fullName>
    </submittedName>
</protein>
<evidence type="ECO:0000313" key="1">
    <source>
        <dbReference type="EMBL" id="MPN38068.1"/>
    </source>
</evidence>
<gene>
    <name evidence="1" type="ORF">SDC9_185591</name>
</gene>
<accession>A0A645HGA4</accession>
<dbReference type="EMBL" id="VSSQ01093070">
    <property type="protein sequence ID" value="MPN38068.1"/>
    <property type="molecule type" value="Genomic_DNA"/>
</dbReference>
<sequence>MEKYLPRATKLEKESDAQSEAILLKMSAALAAIGADDSIVQDARAAYERSKQEQLTHYTELFSSLPSE</sequence>
<organism evidence="1">
    <name type="scientific">bioreactor metagenome</name>
    <dbReference type="NCBI Taxonomy" id="1076179"/>
    <lineage>
        <taxon>unclassified sequences</taxon>
        <taxon>metagenomes</taxon>
        <taxon>ecological metagenomes</taxon>
    </lineage>
</organism>
<name>A0A645HGA4_9ZZZZ</name>
<comment type="caution">
    <text evidence="1">The sequence shown here is derived from an EMBL/GenBank/DDBJ whole genome shotgun (WGS) entry which is preliminary data.</text>
</comment>
<reference evidence="1" key="1">
    <citation type="submission" date="2019-08" db="EMBL/GenBank/DDBJ databases">
        <authorList>
            <person name="Kucharzyk K."/>
            <person name="Murdoch R.W."/>
            <person name="Higgins S."/>
            <person name="Loffler F."/>
        </authorList>
    </citation>
    <scope>NUCLEOTIDE SEQUENCE</scope>
</reference>
<dbReference type="AlphaFoldDB" id="A0A645HGA4"/>